<gene>
    <name evidence="2" type="ordered locus">MARTH_orf564</name>
</gene>
<reference evidence="2 3" key="1">
    <citation type="journal article" date="2008" name="Infect. Immun.">
        <title>Genome of Mycoplasma arthritidis.</title>
        <authorList>
            <person name="Dybvig K."/>
            <person name="Zuhua C."/>
            <person name="Lao P."/>
            <person name="Jordan D.S."/>
            <person name="French C.T."/>
            <person name="Tu A.H."/>
            <person name="Loraine A.E."/>
        </authorList>
    </citation>
    <scope>NUCLEOTIDE SEQUENCE [LARGE SCALE GENOMIC DNA]</scope>
    <source>
        <strain evidence="2 3">158L3-1</strain>
    </source>
</reference>
<feature type="transmembrane region" description="Helical" evidence="1">
    <location>
        <begin position="203"/>
        <end position="224"/>
    </location>
</feature>
<dbReference type="HOGENOM" id="CLU_609456_0_0_14"/>
<protein>
    <submittedName>
        <fullName evidence="2">Hypothetical membrane protein</fullName>
    </submittedName>
</protein>
<keyword evidence="1" id="KW-1133">Transmembrane helix</keyword>
<evidence type="ECO:0000313" key="3">
    <source>
        <dbReference type="Proteomes" id="UP000008812"/>
    </source>
</evidence>
<keyword evidence="3" id="KW-1185">Reference proteome</keyword>
<dbReference type="EMBL" id="CP001047">
    <property type="protein sequence ID" value="ACF07368.1"/>
    <property type="molecule type" value="Genomic_DNA"/>
</dbReference>
<accession>B3PMW6</accession>
<proteinExistence type="predicted"/>
<dbReference type="eggNOG" id="ENOG5031YEK">
    <property type="taxonomic scope" value="Bacteria"/>
</dbReference>
<name>B3PMW6_META1</name>
<evidence type="ECO:0000256" key="1">
    <source>
        <dbReference type="SAM" id="Phobius"/>
    </source>
</evidence>
<dbReference type="AlphaFoldDB" id="B3PMW6"/>
<dbReference type="KEGG" id="mat:MARTH_orf564"/>
<keyword evidence="1" id="KW-0472">Membrane</keyword>
<sequence>MKLSLTAIRAVAQFASAFNISSVTEQRLVDEINNINEEDIIIAKMISEELESQKELTFYLNLSDQRWRKLNRDDIKRYQWKLWLFLDSLERKIIEKFPSKFPNIKDILNEENIRKVYKLNRKAFNETKNKIKNGLKQAKQSDKKYFKQFKTEAGNVNIVENEINSKFIEYELKKVLELWNVLKNEISPLQKEINDALNLEKRLYWAAVGMGTIAAGLWIGSLFFQPLAVPALIVSGITAILDNLSNSIGKTINDNVKKLNKIYETIRNLGGKDVKDLNLSELSNIFSNLGFFEGVAIGKTIETIGSALKNPAIEALATKLSVATEVLSIMNNLNKAIQALERCNQMYKEIISTEGRIKSIGKKYQDLNKVDWVVLDETKQNGHYNEGGTGGKNLIFKNRITNKIYTLNELLSKSNIELKWMRLMKVYNPRINEYYIRTLRNKIKEDNLG</sequence>
<keyword evidence="1" id="KW-0812">Transmembrane</keyword>
<evidence type="ECO:0000313" key="2">
    <source>
        <dbReference type="EMBL" id="ACF07368.1"/>
    </source>
</evidence>
<dbReference type="RefSeq" id="WP_012498325.1">
    <property type="nucleotide sequence ID" value="NC_011025.1"/>
</dbReference>
<dbReference type="Proteomes" id="UP000008812">
    <property type="component" value="Chromosome"/>
</dbReference>
<organism evidence="2 3">
    <name type="scientific">Metamycoplasma arthritidis (strain 158L3-1)</name>
    <name type="common">Mycoplasma arthritidis</name>
    <dbReference type="NCBI Taxonomy" id="243272"/>
    <lineage>
        <taxon>Bacteria</taxon>
        <taxon>Bacillati</taxon>
        <taxon>Mycoplasmatota</taxon>
        <taxon>Mycoplasmoidales</taxon>
        <taxon>Metamycoplasmataceae</taxon>
        <taxon>Metamycoplasma</taxon>
    </lineage>
</organism>